<keyword evidence="2" id="KW-1185">Reference proteome</keyword>
<organism evidence="1 2">
    <name type="scientific">Syntrophotalea acetylenica</name>
    <name type="common">Pelobacter acetylenicus</name>
    <dbReference type="NCBI Taxonomy" id="29542"/>
    <lineage>
        <taxon>Bacteria</taxon>
        <taxon>Pseudomonadati</taxon>
        <taxon>Thermodesulfobacteriota</taxon>
        <taxon>Desulfuromonadia</taxon>
        <taxon>Desulfuromonadales</taxon>
        <taxon>Syntrophotaleaceae</taxon>
        <taxon>Syntrophotalea</taxon>
    </lineage>
</organism>
<gene>
    <name evidence="1" type="ORF">A7E75_01995</name>
</gene>
<dbReference type="GO" id="GO:0006310">
    <property type="term" value="P:DNA recombination"/>
    <property type="evidence" value="ECO:0007669"/>
    <property type="project" value="InterPro"/>
</dbReference>
<dbReference type="Pfam" id="PF03837">
    <property type="entry name" value="RecT"/>
    <property type="match status" value="1"/>
</dbReference>
<accession>A0A1L3GDN0</accession>
<sequence>MIAQTTQLVPHTHRPPASALLFDEEKVNLIKRTICKGATNDELQLFVNQCKRTGLDPFARQIHAIKRWDSSQKREVMSIQTSIDGFRLIAERTGKYSGQLGPYWCGKDGNWVEVWLDEGTPPLAAKVGVLRTDFQEPLWAVARFSTYAQRTKEGRLTRFWASMPDLMIAKVAEALAIRRAFPQELSGLYVQEEMDQAENMLEEAPVNMEPSPQSDSHEEPEPGAEAEILLSKGQVSTLSNMIRETGTDLAKFLKYFGVSALTTLPACRYQEAMETLGQKKAGRKTNLDVPKSLVAIMSALRAHNIEARLDEESRTIHAASYEHRNLLKSLGFQWDGKAKSWFLTAS</sequence>
<dbReference type="NCBIfam" id="TIGR01913">
    <property type="entry name" value="bet_lambda"/>
    <property type="match status" value="1"/>
</dbReference>
<dbReference type="Proteomes" id="UP000182264">
    <property type="component" value="Chromosome"/>
</dbReference>
<dbReference type="InterPro" id="IPR010183">
    <property type="entry name" value="Phage_lambda_Bet"/>
</dbReference>
<dbReference type="InterPro" id="IPR018330">
    <property type="entry name" value="RecT_fam"/>
</dbReference>
<dbReference type="STRING" id="29542.A6070_10615"/>
<dbReference type="GO" id="GO:0003677">
    <property type="term" value="F:DNA binding"/>
    <property type="evidence" value="ECO:0007669"/>
    <property type="project" value="InterPro"/>
</dbReference>
<dbReference type="KEGG" id="pace:A6070_10615"/>
<dbReference type="RefSeq" id="WP_072285744.1">
    <property type="nucleotide sequence ID" value="NZ_CP015455.1"/>
</dbReference>
<reference evidence="1 2" key="1">
    <citation type="journal article" date="2017" name="Genome Announc.">
        <title>Complete Genome Sequences of Two Acetylene-Fermenting Pelobacter acetylenicus Strains.</title>
        <authorList>
            <person name="Sutton J.M."/>
            <person name="Baesman S.M."/>
            <person name="Fierst J.L."/>
            <person name="Poret-Peterson A.T."/>
            <person name="Oremland R.S."/>
            <person name="Dunlap D.S."/>
            <person name="Akob D.M."/>
        </authorList>
    </citation>
    <scope>NUCLEOTIDE SEQUENCE [LARGE SCALE GENOMIC DNA]</scope>
    <source>
        <strain evidence="1 2">DSM 3247</strain>
    </source>
</reference>
<dbReference type="EMBL" id="CP015518">
    <property type="protein sequence ID" value="APG23929.1"/>
    <property type="molecule type" value="Genomic_DNA"/>
</dbReference>
<evidence type="ECO:0000313" key="2">
    <source>
        <dbReference type="Proteomes" id="UP000182264"/>
    </source>
</evidence>
<dbReference type="AlphaFoldDB" id="A0A1L3GDN0"/>
<name>A0A1L3GDN0_SYNAC</name>
<proteinExistence type="predicted"/>
<protein>
    <submittedName>
        <fullName evidence="1">Phage recombination protein Bet</fullName>
    </submittedName>
</protein>
<evidence type="ECO:0000313" key="1">
    <source>
        <dbReference type="EMBL" id="APG23929.1"/>
    </source>
</evidence>
<dbReference type="OrthoDB" id="7889018at2"/>